<dbReference type="Proteomes" id="UP000237105">
    <property type="component" value="Unassembled WGS sequence"/>
</dbReference>
<reference evidence="2" key="1">
    <citation type="submission" date="2016-06" db="EMBL/GenBank/DDBJ databases">
        <title>Parallel loss of symbiosis genes in relatives of nitrogen-fixing non-legume Parasponia.</title>
        <authorList>
            <person name="Van Velzen R."/>
            <person name="Holmer R."/>
            <person name="Bu F."/>
            <person name="Rutten L."/>
            <person name="Van Zeijl A."/>
            <person name="Liu W."/>
            <person name="Santuari L."/>
            <person name="Cao Q."/>
            <person name="Sharma T."/>
            <person name="Shen D."/>
            <person name="Roswanjaya Y."/>
            <person name="Wardhani T."/>
            <person name="Kalhor M.S."/>
            <person name="Jansen J."/>
            <person name="Van den Hoogen J."/>
            <person name="Gungor B."/>
            <person name="Hartog M."/>
            <person name="Hontelez J."/>
            <person name="Verver J."/>
            <person name="Yang W.-C."/>
            <person name="Schijlen E."/>
            <person name="Repin R."/>
            <person name="Schilthuizen M."/>
            <person name="Schranz E."/>
            <person name="Heidstra R."/>
            <person name="Miyata K."/>
            <person name="Fedorova E."/>
            <person name="Kohlen W."/>
            <person name="Bisseling T."/>
            <person name="Smit S."/>
            <person name="Geurts R."/>
        </authorList>
    </citation>
    <scope>NUCLEOTIDE SEQUENCE [LARGE SCALE GENOMIC DNA]</scope>
    <source>
        <strain evidence="2">cv. WU1-14</strain>
    </source>
</reference>
<dbReference type="AlphaFoldDB" id="A0A2P5A5M1"/>
<proteinExistence type="predicted"/>
<name>A0A2P5A5M1_PARAD</name>
<organism evidence="1 2">
    <name type="scientific">Parasponia andersonii</name>
    <name type="common">Sponia andersonii</name>
    <dbReference type="NCBI Taxonomy" id="3476"/>
    <lineage>
        <taxon>Eukaryota</taxon>
        <taxon>Viridiplantae</taxon>
        <taxon>Streptophyta</taxon>
        <taxon>Embryophyta</taxon>
        <taxon>Tracheophyta</taxon>
        <taxon>Spermatophyta</taxon>
        <taxon>Magnoliopsida</taxon>
        <taxon>eudicotyledons</taxon>
        <taxon>Gunneridae</taxon>
        <taxon>Pentapetalae</taxon>
        <taxon>rosids</taxon>
        <taxon>fabids</taxon>
        <taxon>Rosales</taxon>
        <taxon>Cannabaceae</taxon>
        <taxon>Parasponia</taxon>
    </lineage>
</organism>
<sequence>MRTILRMSSGHAWYYPKHRRARITLRSLTRDKYQATTNSRRFRRQAYEMAWMRLRRRGKVAQLW</sequence>
<evidence type="ECO:0000313" key="2">
    <source>
        <dbReference type="Proteomes" id="UP000237105"/>
    </source>
</evidence>
<feature type="non-terminal residue" evidence="1">
    <location>
        <position position="64"/>
    </location>
</feature>
<protein>
    <submittedName>
        <fullName evidence="1">Uncharacterized protein</fullName>
    </submittedName>
</protein>
<dbReference type="EMBL" id="JXTB01000916">
    <property type="protein sequence ID" value="PON31843.1"/>
    <property type="molecule type" value="Genomic_DNA"/>
</dbReference>
<keyword evidence="2" id="KW-1185">Reference proteome</keyword>
<gene>
    <name evidence="1" type="ORF">PanWU01x14_366450</name>
</gene>
<comment type="caution">
    <text evidence="1">The sequence shown here is derived from an EMBL/GenBank/DDBJ whole genome shotgun (WGS) entry which is preliminary data.</text>
</comment>
<accession>A0A2P5A5M1</accession>
<evidence type="ECO:0000313" key="1">
    <source>
        <dbReference type="EMBL" id="PON31843.1"/>
    </source>
</evidence>